<accession>A0A1L7XWF3</accession>
<dbReference type="PROSITE" id="PS00086">
    <property type="entry name" value="CYTOCHROME_P450"/>
    <property type="match status" value="1"/>
</dbReference>
<protein>
    <submittedName>
        <fullName evidence="9">Related to n-alkane-inducible cytochrome P450</fullName>
    </submittedName>
</protein>
<evidence type="ECO:0000256" key="1">
    <source>
        <dbReference type="ARBA" id="ARBA00001971"/>
    </source>
</evidence>
<dbReference type="SUPFAM" id="SSF48264">
    <property type="entry name" value="Cytochrome P450"/>
    <property type="match status" value="1"/>
</dbReference>
<dbReference type="InterPro" id="IPR036396">
    <property type="entry name" value="Cyt_P450_sf"/>
</dbReference>
<evidence type="ECO:0000256" key="8">
    <source>
        <dbReference type="RuleBase" id="RU000461"/>
    </source>
</evidence>
<evidence type="ECO:0000313" key="9">
    <source>
        <dbReference type="EMBL" id="CZR69381.1"/>
    </source>
</evidence>
<dbReference type="InterPro" id="IPR001128">
    <property type="entry name" value="Cyt_P450"/>
</dbReference>
<keyword evidence="6 8" id="KW-0503">Monooxygenase</keyword>
<dbReference type="PANTHER" id="PTHR24287:SF17">
    <property type="entry name" value="P450, PUTATIVE (EUROFUNG)-RELATED"/>
    <property type="match status" value="1"/>
</dbReference>
<dbReference type="InterPro" id="IPR047146">
    <property type="entry name" value="Cyt_P450_E_CYP52_fungi"/>
</dbReference>
<dbReference type="EMBL" id="FJOG01000069">
    <property type="protein sequence ID" value="CZR69381.1"/>
    <property type="molecule type" value="Genomic_DNA"/>
</dbReference>
<feature type="binding site" description="axial binding residue" evidence="7">
    <location>
        <position position="460"/>
    </location>
    <ligand>
        <name>heme</name>
        <dbReference type="ChEBI" id="CHEBI:30413"/>
    </ligand>
    <ligandPart>
        <name>Fe</name>
        <dbReference type="ChEBI" id="CHEBI:18248"/>
    </ligandPart>
</feature>
<dbReference type="GO" id="GO:0005506">
    <property type="term" value="F:iron ion binding"/>
    <property type="evidence" value="ECO:0007669"/>
    <property type="project" value="InterPro"/>
</dbReference>
<comment type="cofactor">
    <cofactor evidence="1 7">
        <name>heme</name>
        <dbReference type="ChEBI" id="CHEBI:30413"/>
    </cofactor>
</comment>
<dbReference type="GO" id="GO:0016705">
    <property type="term" value="F:oxidoreductase activity, acting on paired donors, with incorporation or reduction of molecular oxygen"/>
    <property type="evidence" value="ECO:0007669"/>
    <property type="project" value="InterPro"/>
</dbReference>
<evidence type="ECO:0000256" key="6">
    <source>
        <dbReference type="ARBA" id="ARBA00023033"/>
    </source>
</evidence>
<dbReference type="CDD" id="cd11063">
    <property type="entry name" value="CYP52"/>
    <property type="match status" value="1"/>
</dbReference>
<dbReference type="GO" id="GO:0020037">
    <property type="term" value="F:heme binding"/>
    <property type="evidence" value="ECO:0007669"/>
    <property type="project" value="InterPro"/>
</dbReference>
<dbReference type="PRINTS" id="PR00463">
    <property type="entry name" value="EP450I"/>
</dbReference>
<dbReference type="STRING" id="576137.A0A1L7XWF3"/>
<dbReference type="InterPro" id="IPR002401">
    <property type="entry name" value="Cyt_P450_E_grp-I"/>
</dbReference>
<evidence type="ECO:0000256" key="2">
    <source>
        <dbReference type="ARBA" id="ARBA00010617"/>
    </source>
</evidence>
<evidence type="ECO:0000256" key="7">
    <source>
        <dbReference type="PIRSR" id="PIRSR602401-1"/>
    </source>
</evidence>
<dbReference type="OrthoDB" id="1470350at2759"/>
<keyword evidence="5 7" id="KW-0408">Iron</keyword>
<keyword evidence="4 8" id="KW-0560">Oxidoreductase</keyword>
<evidence type="ECO:0000256" key="4">
    <source>
        <dbReference type="ARBA" id="ARBA00023002"/>
    </source>
</evidence>
<name>A0A1L7XWF3_9HELO</name>
<dbReference type="Proteomes" id="UP000184330">
    <property type="component" value="Unassembled WGS sequence"/>
</dbReference>
<keyword evidence="7 8" id="KW-0349">Heme</keyword>
<keyword evidence="3 7" id="KW-0479">Metal-binding</keyword>
<evidence type="ECO:0000256" key="3">
    <source>
        <dbReference type="ARBA" id="ARBA00022723"/>
    </source>
</evidence>
<dbReference type="PRINTS" id="PR00385">
    <property type="entry name" value="P450"/>
</dbReference>
<proteinExistence type="inferred from homology"/>
<dbReference type="Gene3D" id="1.10.630.10">
    <property type="entry name" value="Cytochrome P450"/>
    <property type="match status" value="1"/>
</dbReference>
<gene>
    <name evidence="9" type="ORF">PAC_19281</name>
</gene>
<evidence type="ECO:0000313" key="10">
    <source>
        <dbReference type="Proteomes" id="UP000184330"/>
    </source>
</evidence>
<keyword evidence="10" id="KW-1185">Reference proteome</keyword>
<dbReference type="PANTHER" id="PTHR24287">
    <property type="entry name" value="P450, PUTATIVE (EUROFUNG)-RELATED"/>
    <property type="match status" value="1"/>
</dbReference>
<evidence type="ECO:0000256" key="5">
    <source>
        <dbReference type="ARBA" id="ARBA00023004"/>
    </source>
</evidence>
<dbReference type="InterPro" id="IPR017972">
    <property type="entry name" value="Cyt_P450_CS"/>
</dbReference>
<dbReference type="AlphaFoldDB" id="A0A1L7XWF3"/>
<comment type="similarity">
    <text evidence="2 8">Belongs to the cytochrome P450 family.</text>
</comment>
<sequence length="513" mass="58421">MFIHLSTLVIVLGLVVAYTFFTRVQVYVSRRAFARRNGCKEPRCRVPLRDPFLAFDFVWKTLQNAKNDRYLEGTHERFKLYGSTFAAKHLHYPTIHTTDPANIKQILAVGFEDFKLSSFRVDAMVPLFGKGIFTTDGSLWSHSRAVLRPSFARHNMASHLPFMESHFEQLMKAIPKDGSTVDLQKLFFAFTMDTATEFLFGHSVGTLKSMKLVETSKPASADATDAEFVDSYTYSCLDIVHNIRLGALSKLRYNAQAVQSQKRAFAYIDRFVDEALALRTSSKASDAEESSQYIFLHELAKETGDRQELRDQILNVLLAGRDTTASLLSNMFFELARNPEIYAKLREEVAGLGGREPSYEELKDLKYLKYCLNESLRLRPVVPANTREAISDTVLPLGGGSDGQSPMFVKKGTHVYYSVYSMHRREEFFGEKTEDYRPERWEELKLGWEFLPFNGGPRICLGQQFALTEASYLTVRLLQKFVSIEARDAKPWTELYTLVAYSKYGTLVSLTPA</sequence>
<dbReference type="Pfam" id="PF00067">
    <property type="entry name" value="p450"/>
    <property type="match status" value="1"/>
</dbReference>
<organism evidence="9 10">
    <name type="scientific">Phialocephala subalpina</name>
    <dbReference type="NCBI Taxonomy" id="576137"/>
    <lineage>
        <taxon>Eukaryota</taxon>
        <taxon>Fungi</taxon>
        <taxon>Dikarya</taxon>
        <taxon>Ascomycota</taxon>
        <taxon>Pezizomycotina</taxon>
        <taxon>Leotiomycetes</taxon>
        <taxon>Helotiales</taxon>
        <taxon>Mollisiaceae</taxon>
        <taxon>Phialocephala</taxon>
        <taxon>Phialocephala fortinii species complex</taxon>
    </lineage>
</organism>
<dbReference type="GO" id="GO:0004497">
    <property type="term" value="F:monooxygenase activity"/>
    <property type="evidence" value="ECO:0007669"/>
    <property type="project" value="UniProtKB-KW"/>
</dbReference>
<reference evidence="9 10" key="1">
    <citation type="submission" date="2016-03" db="EMBL/GenBank/DDBJ databases">
        <authorList>
            <person name="Ploux O."/>
        </authorList>
    </citation>
    <scope>NUCLEOTIDE SEQUENCE [LARGE SCALE GENOMIC DNA]</scope>
    <source>
        <strain evidence="9 10">UAMH 11012</strain>
    </source>
</reference>